<proteinExistence type="predicted"/>
<name>A0ACB8E266_DERSI</name>
<sequence length="307" mass="33935">MSKKDADRLDVGQRGDGIKERVIGCITRERLVMLPLVNVSVEVADEHYINVRLSSYCGQSSIKQPVGAISEIGRAVDTSNKKSPSGKVKLQEDCLKVVVLKVVPTVHGNPYRGSNEATPASTTAIPTEDGVGRDIHELTVEHSRVQPRLDPNPRASTEPAWPRLSLERYAEHKAQLFLRQLLLPAFVFLLAFLLLLLFLLACLFWLAFLLLFLSRRAESRGHLGVTRGLERRWREAPGRSREPGNRYGRRSAVAVGLGRSSTPTTLDSDVRVGSTVRPRPSHATARHVTTAVNASASARRQRKCPSN</sequence>
<dbReference type="EMBL" id="CM023470">
    <property type="protein sequence ID" value="KAH7980608.1"/>
    <property type="molecule type" value="Genomic_DNA"/>
</dbReference>
<comment type="caution">
    <text evidence="1">The sequence shown here is derived from an EMBL/GenBank/DDBJ whole genome shotgun (WGS) entry which is preliminary data.</text>
</comment>
<keyword evidence="2" id="KW-1185">Reference proteome</keyword>
<protein>
    <submittedName>
        <fullName evidence="1">Uncharacterized protein</fullName>
    </submittedName>
</protein>
<evidence type="ECO:0000313" key="2">
    <source>
        <dbReference type="Proteomes" id="UP000821865"/>
    </source>
</evidence>
<reference evidence="1" key="1">
    <citation type="submission" date="2020-05" db="EMBL/GenBank/DDBJ databases">
        <title>Large-scale comparative analyses of tick genomes elucidate their genetic diversity and vector capacities.</title>
        <authorList>
            <person name="Jia N."/>
            <person name="Wang J."/>
            <person name="Shi W."/>
            <person name="Du L."/>
            <person name="Sun Y."/>
            <person name="Zhan W."/>
            <person name="Jiang J."/>
            <person name="Wang Q."/>
            <person name="Zhang B."/>
            <person name="Ji P."/>
            <person name="Sakyi L.B."/>
            <person name="Cui X."/>
            <person name="Yuan T."/>
            <person name="Jiang B."/>
            <person name="Yang W."/>
            <person name="Lam T.T.-Y."/>
            <person name="Chang Q."/>
            <person name="Ding S."/>
            <person name="Wang X."/>
            <person name="Zhu J."/>
            <person name="Ruan X."/>
            <person name="Zhao L."/>
            <person name="Wei J."/>
            <person name="Que T."/>
            <person name="Du C."/>
            <person name="Cheng J."/>
            <person name="Dai P."/>
            <person name="Han X."/>
            <person name="Huang E."/>
            <person name="Gao Y."/>
            <person name="Liu J."/>
            <person name="Shao H."/>
            <person name="Ye R."/>
            <person name="Li L."/>
            <person name="Wei W."/>
            <person name="Wang X."/>
            <person name="Wang C."/>
            <person name="Yang T."/>
            <person name="Huo Q."/>
            <person name="Li W."/>
            <person name="Guo W."/>
            <person name="Chen H."/>
            <person name="Zhou L."/>
            <person name="Ni X."/>
            <person name="Tian J."/>
            <person name="Zhou Y."/>
            <person name="Sheng Y."/>
            <person name="Liu T."/>
            <person name="Pan Y."/>
            <person name="Xia L."/>
            <person name="Li J."/>
            <person name="Zhao F."/>
            <person name="Cao W."/>
        </authorList>
    </citation>
    <scope>NUCLEOTIDE SEQUENCE</scope>
    <source>
        <strain evidence="1">Dsil-2018</strain>
    </source>
</reference>
<evidence type="ECO:0000313" key="1">
    <source>
        <dbReference type="EMBL" id="KAH7980608.1"/>
    </source>
</evidence>
<gene>
    <name evidence="1" type="ORF">HPB49_017527</name>
</gene>
<dbReference type="Proteomes" id="UP000821865">
    <property type="component" value="Chromosome 1"/>
</dbReference>
<accession>A0ACB8E266</accession>
<organism evidence="1 2">
    <name type="scientific">Dermacentor silvarum</name>
    <name type="common">Tick</name>
    <dbReference type="NCBI Taxonomy" id="543639"/>
    <lineage>
        <taxon>Eukaryota</taxon>
        <taxon>Metazoa</taxon>
        <taxon>Ecdysozoa</taxon>
        <taxon>Arthropoda</taxon>
        <taxon>Chelicerata</taxon>
        <taxon>Arachnida</taxon>
        <taxon>Acari</taxon>
        <taxon>Parasitiformes</taxon>
        <taxon>Ixodida</taxon>
        <taxon>Ixodoidea</taxon>
        <taxon>Ixodidae</taxon>
        <taxon>Rhipicephalinae</taxon>
        <taxon>Dermacentor</taxon>
    </lineage>
</organism>